<sequence>MRRRKALAVLTAGALGFSLAACGSSAADDPNTISVAYHRYGNTQQVDQWMQRVKQQYEQAHPGKTVKLDPVVAPEGEYLSKLQLRMRSPSTTPDVIYEDSFNVNSDVEAGYLAPLDERLAQWPDWGTQFIGTTKQAGRAADGKIYGVPLDTDTRGLWYNRELFARAGLPADWKPRNWDDILAAARQVKQKFPDVIGLDMPLGKAEGESVSMQTVEMLLYGTGTGTLYDEQQQKWIAPSRGFADAMRFVSTAVGEGLTQSKAQIADAQYDKNARDQLTQQGKVAIRLDGSFASGNWEDAGWKDWSNTMTATPMPTQFGQAPGSVSMSGGWTLALSASGKKQDDAFEFVRMAVAKDNVVEYANATGNLPARADAAADPRVAGDNPVSQFWIGLLANSHYRPARAEYPKVSEEIQKSVLEVVEGRDPAEVADRWSQQVGRIVQPAGTRAG</sequence>
<evidence type="ECO:0000313" key="3">
    <source>
        <dbReference type="Proteomes" id="UP001500979"/>
    </source>
</evidence>
<reference evidence="2 3" key="1">
    <citation type="journal article" date="2019" name="Int. J. Syst. Evol. Microbiol.">
        <title>The Global Catalogue of Microorganisms (GCM) 10K type strain sequencing project: providing services to taxonomists for standard genome sequencing and annotation.</title>
        <authorList>
            <consortium name="The Broad Institute Genomics Platform"/>
            <consortium name="The Broad Institute Genome Sequencing Center for Infectious Disease"/>
            <person name="Wu L."/>
            <person name="Ma J."/>
        </authorList>
    </citation>
    <scope>NUCLEOTIDE SEQUENCE [LARGE SCALE GENOMIC DNA]</scope>
    <source>
        <strain evidence="2 3">JCM 9383</strain>
    </source>
</reference>
<keyword evidence="3" id="KW-1185">Reference proteome</keyword>
<dbReference type="Proteomes" id="UP001500979">
    <property type="component" value="Unassembled WGS sequence"/>
</dbReference>
<keyword evidence="1" id="KW-0732">Signal</keyword>
<dbReference type="InterPro" id="IPR050490">
    <property type="entry name" value="Bact_solute-bd_prot1"/>
</dbReference>
<dbReference type="PROSITE" id="PS51257">
    <property type="entry name" value="PROKAR_LIPOPROTEIN"/>
    <property type="match status" value="1"/>
</dbReference>
<dbReference type="PANTHER" id="PTHR43649">
    <property type="entry name" value="ARABINOSE-BINDING PROTEIN-RELATED"/>
    <property type="match status" value="1"/>
</dbReference>
<comment type="caution">
    <text evidence="2">The sequence shown here is derived from an EMBL/GenBank/DDBJ whole genome shotgun (WGS) entry which is preliminary data.</text>
</comment>
<dbReference type="Pfam" id="PF01547">
    <property type="entry name" value="SBP_bac_1"/>
    <property type="match status" value="1"/>
</dbReference>
<protein>
    <submittedName>
        <fullName evidence="2">Extracellular solute-binding protein</fullName>
    </submittedName>
</protein>
<name>A0ABN3VLE6_9PSEU</name>
<proteinExistence type="predicted"/>
<dbReference type="InterPro" id="IPR006059">
    <property type="entry name" value="SBP"/>
</dbReference>
<dbReference type="SUPFAM" id="SSF53850">
    <property type="entry name" value="Periplasmic binding protein-like II"/>
    <property type="match status" value="1"/>
</dbReference>
<evidence type="ECO:0000313" key="2">
    <source>
        <dbReference type="EMBL" id="GAA2816172.1"/>
    </source>
</evidence>
<dbReference type="Gene3D" id="3.40.190.10">
    <property type="entry name" value="Periplasmic binding protein-like II"/>
    <property type="match status" value="2"/>
</dbReference>
<evidence type="ECO:0000256" key="1">
    <source>
        <dbReference type="SAM" id="SignalP"/>
    </source>
</evidence>
<dbReference type="PANTHER" id="PTHR43649:SF14">
    <property type="entry name" value="BLR3389 PROTEIN"/>
    <property type="match status" value="1"/>
</dbReference>
<dbReference type="EMBL" id="BAAAUX010000029">
    <property type="protein sequence ID" value="GAA2816172.1"/>
    <property type="molecule type" value="Genomic_DNA"/>
</dbReference>
<accession>A0ABN3VLE6</accession>
<feature type="chain" id="PRO_5047518312" evidence="1">
    <location>
        <begin position="21"/>
        <end position="447"/>
    </location>
</feature>
<organism evidence="2 3">
    <name type="scientific">Saccharopolyspora taberi</name>
    <dbReference type="NCBI Taxonomy" id="60895"/>
    <lineage>
        <taxon>Bacteria</taxon>
        <taxon>Bacillati</taxon>
        <taxon>Actinomycetota</taxon>
        <taxon>Actinomycetes</taxon>
        <taxon>Pseudonocardiales</taxon>
        <taxon>Pseudonocardiaceae</taxon>
        <taxon>Saccharopolyspora</taxon>
    </lineage>
</organism>
<gene>
    <name evidence="2" type="ORF">GCM10010470_59600</name>
</gene>
<feature type="signal peptide" evidence="1">
    <location>
        <begin position="1"/>
        <end position="20"/>
    </location>
</feature>